<name>A0ABP0LFZ0_9DINO</name>
<proteinExistence type="predicted"/>
<organism evidence="2 3">
    <name type="scientific">Durusdinium trenchii</name>
    <dbReference type="NCBI Taxonomy" id="1381693"/>
    <lineage>
        <taxon>Eukaryota</taxon>
        <taxon>Sar</taxon>
        <taxon>Alveolata</taxon>
        <taxon>Dinophyceae</taxon>
        <taxon>Suessiales</taxon>
        <taxon>Symbiodiniaceae</taxon>
        <taxon>Durusdinium</taxon>
    </lineage>
</organism>
<accession>A0ABP0LFZ0</accession>
<dbReference type="Proteomes" id="UP001642484">
    <property type="component" value="Unassembled WGS sequence"/>
</dbReference>
<comment type="caution">
    <text evidence="2">The sequence shown here is derived from an EMBL/GenBank/DDBJ whole genome shotgun (WGS) entry which is preliminary data.</text>
</comment>
<protein>
    <submittedName>
        <fullName evidence="2">Uncharacterized protein</fullName>
    </submittedName>
</protein>
<dbReference type="EMBL" id="CAXAMN010012381">
    <property type="protein sequence ID" value="CAK9038081.1"/>
    <property type="molecule type" value="Genomic_DNA"/>
</dbReference>
<evidence type="ECO:0000313" key="3">
    <source>
        <dbReference type="Proteomes" id="UP001642484"/>
    </source>
</evidence>
<sequence length="239" mass="26967">MSVRAEPSDGMSAWTSFAMTGPTSLRLPESGGPGAQVLLEEKRCAVFYSERINSDTSRQEVQQLKDKLSELEVRKRHMLDQGMKILQTYTLATPTEVDEWALPRAVPTSGDSEGRNKRAPLEVVMSGCSSWACERAKPGLRHLRSTTIGSDIPKVPMLGCSIKPYLDCRRQSLNNRVKPEPSRLQGFIFFTLRTQFPAYSVPIHPRSRSSPLNGRVICVRFPPGDRCRTPRLRAPRWRR</sequence>
<reference evidence="2 3" key="1">
    <citation type="submission" date="2024-02" db="EMBL/GenBank/DDBJ databases">
        <authorList>
            <person name="Chen Y."/>
            <person name="Shah S."/>
            <person name="Dougan E. K."/>
            <person name="Thang M."/>
            <person name="Chan C."/>
        </authorList>
    </citation>
    <scope>NUCLEOTIDE SEQUENCE [LARGE SCALE GENOMIC DNA]</scope>
</reference>
<evidence type="ECO:0000256" key="1">
    <source>
        <dbReference type="SAM" id="Coils"/>
    </source>
</evidence>
<keyword evidence="3" id="KW-1185">Reference proteome</keyword>
<gene>
    <name evidence="2" type="ORF">CCMP2556_LOCUS20907</name>
</gene>
<keyword evidence="1" id="KW-0175">Coiled coil</keyword>
<evidence type="ECO:0000313" key="2">
    <source>
        <dbReference type="EMBL" id="CAK9038081.1"/>
    </source>
</evidence>
<feature type="coiled-coil region" evidence="1">
    <location>
        <begin position="54"/>
        <end position="81"/>
    </location>
</feature>